<evidence type="ECO:0000256" key="10">
    <source>
        <dbReference type="ARBA" id="ARBA00032284"/>
    </source>
</evidence>
<evidence type="ECO:0000256" key="9">
    <source>
        <dbReference type="ARBA" id="ARBA00022990"/>
    </source>
</evidence>
<evidence type="ECO:0000259" key="14">
    <source>
        <dbReference type="Pfam" id="PF19283"/>
    </source>
</evidence>
<dbReference type="Gene3D" id="2.120.10.30">
    <property type="entry name" value="TolB, C-terminal domain"/>
    <property type="match status" value="1"/>
</dbReference>
<evidence type="ECO:0000256" key="11">
    <source>
        <dbReference type="ARBA" id="ARBA00032596"/>
    </source>
</evidence>
<sequence length="1519" mass="166601">MHKEAEDDYAHFSNLLQEFTSIPNIDKAWFFSSPGLHLQGMFAVSQPDLLTNTRRTSIMSCNILKEMDSSVKFLWAPFPIEISGVSMIVPSPSGSKLLVIRNSENEAPCCFQIWSASRMEKEFHIPQSLHGSVYNDGWFEGVSWNINETCIAYVAEGPSPAKPTFNGLGGYKIGGCADKDSGYWKCQGDWEEDWGETYAGKRQPALFVIDINSGEVQEVKGIDKSLSIGQVVWAPFSEGSEQYLVFVGWSSKPRKLGMKYCSNRPCALYAVRLRALHHESKSNKTVLQSTEEFHALNLTQTISSAFFPRFSPDGKFLVFLSARSAVDSRVHNATNSLHRIDWPTNGKPFQSSKIYDIIPVVMCAEDGCFPGLYCTTIHSNPWLSDNCTVIISSIWHSSEVLLSVNVLSGEIVHISPADPNFSWNLLTLDGNNIVAISSSPVDVAQIKYGKAIEKETNNTTWSWSNISCPIFRCSDKVRSMLSSLQSSILRISVKDAHDGQTKGATKPFEAIFVSSKTNSKIEVDPLIVILHGGPQDVSLSYFSKYLAFLSTVGYSLLIVNYRGSLGFGEEALQSLPGNVGSQDVNDVLSAIDHVINLGLAGPSKITVMGISHGGFLTTQLIGQAPDKFVAAAAINPVCNLAMMIGTTDIPDWCYVEACGTTARNCFTEPPSADDLTLLYNKSPLSHVSKVKAPTLFLLGAHDVRVPIYDGLQYARALKEKGVDVKIIMFQNDVHALKRPQSDLESFLNIGVWFNKYFSPMDDEHQATEQEYAFHSDLLHQFTAIPSVDKAWLFNSHTGLASQAMFCVSQPNLLTNKRKKSIVSASLLRQSDATVAFHWAPFPIELTGVSAMVPSPSASKLLIVRNPESEGPCRFEIWSSSQLEKEFHVPQSKHGSVYIDGWFEGISWNLNETCIAYVAEEPAPAKPTFNDLGGYQKGSSSDKDGGTWKAQGEWEEEWGETYAGKRQPALFVIDITSGEVQAVKGIDKSLSVGQVVWAPAVEGSVQYLVFVGWSFETRKLGIKYCYNRPCALYAVKAPYHESKANETETDSTEDVQAVNLTQTISSAFFPRFSPDGKFLVFVSARSSVDSGAHSATDSLHRIDWPKDMKLYQSSKIHEVIPVVLFAEDGSFPGLYCSNILSDPWLSDGHTLVIASVWHSNQVLLSINVLSGEILRITPANSNFSWSLLTLDGNNILAVSSSPVDVPQIKYGAIVKNTTNDKEWSWSDVSNPILKCSDKVLSSISSLTSSIMKISVKDASESLTKGASQPYEAIFVSSQTKKSDACDPLIVVLHGGPHSVLLSRFSRPLAYLSSVGYSLLIVNYRGSIGFGEEALQSLPGKVGSQDVNDVLTAIDHVIDLGLASPSKIAVLGGSHGGFLTTHLIGQAPEKFVAAAARNPVCNLALMVGTTDIPDWCYVETYGTKGRDKFTEAPSAADLTLFYSKSPISHLSKAKTPTLFLLGAQDLRVPISTGLQYARALREKGVPTKVIVFPNDVHGIERPQSDFESYLNIAIWFNKYCK</sequence>
<accession>A0A4D6MYQ6</accession>
<evidence type="ECO:0000313" key="15">
    <source>
        <dbReference type="EMBL" id="QCE05015.1"/>
    </source>
</evidence>
<dbReference type="EMBL" id="CP039353">
    <property type="protein sequence ID" value="QCE05015.1"/>
    <property type="molecule type" value="Genomic_DNA"/>
</dbReference>
<protein>
    <recommendedName>
        <fullName evidence="6">Acylamino-acid-releasing enzyme</fullName>
        <ecNumber evidence="5">3.4.19.1</ecNumber>
    </recommendedName>
    <alternativeName>
        <fullName evidence="11">Acyl-peptide hydrolase</fullName>
    </alternativeName>
    <alternativeName>
        <fullName evidence="10">Acylaminoacyl-peptidase</fullName>
    </alternativeName>
</protein>
<feature type="domain" description="Peptidase S9 prolyl oligopeptidase catalytic" evidence="13">
    <location>
        <begin position="1303"/>
        <end position="1518"/>
    </location>
</feature>
<dbReference type="GO" id="GO:0005737">
    <property type="term" value="C:cytoplasm"/>
    <property type="evidence" value="ECO:0007669"/>
    <property type="project" value="UniProtKB-SubCell"/>
</dbReference>
<proteinExistence type="inferred from homology"/>
<evidence type="ECO:0000256" key="2">
    <source>
        <dbReference type="ARBA" id="ARBA00004496"/>
    </source>
</evidence>
<dbReference type="Gene3D" id="3.40.50.1820">
    <property type="entry name" value="alpha/beta hydrolase"/>
    <property type="match status" value="2"/>
</dbReference>
<evidence type="ECO:0000256" key="4">
    <source>
        <dbReference type="ARBA" id="ARBA00011881"/>
    </source>
</evidence>
<dbReference type="GO" id="GO:0008242">
    <property type="term" value="F:omega peptidase activity"/>
    <property type="evidence" value="ECO:0007669"/>
    <property type="project" value="UniProtKB-EC"/>
</dbReference>
<feature type="domain" description="Peptidase S9 prolyl oligopeptidase catalytic" evidence="13">
    <location>
        <begin position="542"/>
        <end position="757"/>
    </location>
</feature>
<evidence type="ECO:0000256" key="5">
    <source>
        <dbReference type="ARBA" id="ARBA00012917"/>
    </source>
</evidence>
<evidence type="ECO:0000256" key="3">
    <source>
        <dbReference type="ARBA" id="ARBA00010040"/>
    </source>
</evidence>
<reference evidence="15 16" key="1">
    <citation type="submission" date="2019-04" db="EMBL/GenBank/DDBJ databases">
        <title>An improved genome assembly and genetic linkage map for asparagus bean, Vigna unguiculata ssp. sesquipedialis.</title>
        <authorList>
            <person name="Xia Q."/>
            <person name="Zhang R."/>
            <person name="Dong Y."/>
        </authorList>
    </citation>
    <scope>NUCLEOTIDE SEQUENCE [LARGE SCALE GENOMIC DNA]</scope>
    <source>
        <tissue evidence="15">Leaf</tissue>
    </source>
</reference>
<dbReference type="Proteomes" id="UP000501690">
    <property type="component" value="Linkage Group LG9"/>
</dbReference>
<organism evidence="15 16">
    <name type="scientific">Vigna unguiculata</name>
    <name type="common">Cowpea</name>
    <dbReference type="NCBI Taxonomy" id="3917"/>
    <lineage>
        <taxon>Eukaryota</taxon>
        <taxon>Viridiplantae</taxon>
        <taxon>Streptophyta</taxon>
        <taxon>Embryophyta</taxon>
        <taxon>Tracheophyta</taxon>
        <taxon>Spermatophyta</taxon>
        <taxon>Magnoliopsida</taxon>
        <taxon>eudicotyledons</taxon>
        <taxon>Gunneridae</taxon>
        <taxon>Pentapetalae</taxon>
        <taxon>rosids</taxon>
        <taxon>fabids</taxon>
        <taxon>Fabales</taxon>
        <taxon>Fabaceae</taxon>
        <taxon>Papilionoideae</taxon>
        <taxon>50 kb inversion clade</taxon>
        <taxon>NPAAA clade</taxon>
        <taxon>indigoferoid/millettioid clade</taxon>
        <taxon>Phaseoleae</taxon>
        <taxon>Vigna</taxon>
    </lineage>
</organism>
<name>A0A4D6MYQ6_VIGUN</name>
<dbReference type="Pfam" id="PF00326">
    <property type="entry name" value="Peptidase_S9"/>
    <property type="match status" value="2"/>
</dbReference>
<keyword evidence="16" id="KW-1185">Reference proteome</keyword>
<comment type="similarity">
    <text evidence="3">Belongs to the peptidase S9C family.</text>
</comment>
<evidence type="ECO:0000256" key="8">
    <source>
        <dbReference type="ARBA" id="ARBA00022801"/>
    </source>
</evidence>
<comment type="subcellular location">
    <subcellularLocation>
        <location evidence="2">Cytoplasm</location>
    </subcellularLocation>
</comment>
<dbReference type="InterPro" id="IPR001375">
    <property type="entry name" value="Peptidase_S9_cat"/>
</dbReference>
<keyword evidence="8" id="KW-0378">Hydrolase</keyword>
<dbReference type="FunFam" id="3.40.50.1820:FF:000146">
    <property type="entry name" value="Acylamino-acid-releasing enzyme"/>
    <property type="match status" value="2"/>
</dbReference>
<dbReference type="InterPro" id="IPR002471">
    <property type="entry name" value="Pept_S9_AS"/>
</dbReference>
<dbReference type="PANTHER" id="PTHR42776">
    <property type="entry name" value="SERINE PEPTIDASE S9 FAMILY MEMBER"/>
    <property type="match status" value="1"/>
</dbReference>
<evidence type="ECO:0000256" key="6">
    <source>
        <dbReference type="ARBA" id="ARBA00018421"/>
    </source>
</evidence>
<comment type="catalytic activity">
    <reaction evidence="1">
        <text>Cleavage of an N-acetyl or N-formyl amino acid from the N-terminus of a polypeptide.</text>
        <dbReference type="EC" id="3.4.19.1"/>
    </reaction>
</comment>
<evidence type="ECO:0000256" key="7">
    <source>
        <dbReference type="ARBA" id="ARBA00022490"/>
    </source>
</evidence>
<dbReference type="GO" id="GO:0006508">
    <property type="term" value="P:proteolysis"/>
    <property type="evidence" value="ECO:0007669"/>
    <property type="project" value="InterPro"/>
</dbReference>
<keyword evidence="7" id="KW-0963">Cytoplasm</keyword>
<dbReference type="GO" id="GO:0004252">
    <property type="term" value="F:serine-type endopeptidase activity"/>
    <property type="evidence" value="ECO:0007669"/>
    <property type="project" value="InterPro"/>
</dbReference>
<dbReference type="SUPFAM" id="SSF82171">
    <property type="entry name" value="DPP6 N-terminal domain-like"/>
    <property type="match status" value="2"/>
</dbReference>
<dbReference type="InterPro" id="IPR045550">
    <property type="entry name" value="AARE_N"/>
</dbReference>
<evidence type="ECO:0000259" key="13">
    <source>
        <dbReference type="Pfam" id="PF00326"/>
    </source>
</evidence>
<dbReference type="InterPro" id="IPR011042">
    <property type="entry name" value="6-blade_b-propeller_TolB-like"/>
</dbReference>
<feature type="domain" description="Acylamino-acid-releasing enzyme N-terminal" evidence="14">
    <location>
        <begin position="764"/>
        <end position="1238"/>
    </location>
</feature>
<dbReference type="SUPFAM" id="SSF53474">
    <property type="entry name" value="alpha/beta-Hydrolases"/>
    <property type="match status" value="2"/>
</dbReference>
<dbReference type="EC" id="3.4.19.1" evidence="5"/>
<dbReference type="PROSITE" id="PS00708">
    <property type="entry name" value="PRO_ENDOPEP_SER"/>
    <property type="match status" value="2"/>
</dbReference>
<evidence type="ECO:0000256" key="12">
    <source>
        <dbReference type="ARBA" id="ARBA00045885"/>
    </source>
</evidence>
<dbReference type="PANTHER" id="PTHR42776:SF4">
    <property type="entry name" value="ACYLAMINO-ACID-RELEASING ENZYME"/>
    <property type="match status" value="1"/>
</dbReference>
<comment type="function">
    <text evidence="12">This enzyme catalyzes the hydrolysis of the N-terminal peptide bond of an N-acetylated peptide to generate an N-acetylated amino acid and a peptide with a free N-terminus. It preferentially cleaves off Ac-Ala, Ac-Met and Ac-Ser. Also, involved in the degradation of oxidized and glycated proteins.</text>
</comment>
<keyword evidence="9" id="KW-0007">Acetylation</keyword>
<feature type="domain" description="Acylamino-acid-releasing enzyme N-terminal" evidence="14">
    <location>
        <begin position="3"/>
        <end position="478"/>
    </location>
</feature>
<evidence type="ECO:0000313" key="16">
    <source>
        <dbReference type="Proteomes" id="UP000501690"/>
    </source>
</evidence>
<dbReference type="InterPro" id="IPR029058">
    <property type="entry name" value="AB_hydrolase_fold"/>
</dbReference>
<gene>
    <name evidence="15" type="ORF">DEO72_LG9g15</name>
</gene>
<comment type="subunit">
    <text evidence="4">Homotetramer.</text>
</comment>
<evidence type="ECO:0000256" key="1">
    <source>
        <dbReference type="ARBA" id="ARBA00000721"/>
    </source>
</evidence>
<dbReference type="Pfam" id="PF19283">
    <property type="entry name" value="APEH_N"/>
    <property type="match status" value="2"/>
</dbReference>